<keyword evidence="4" id="KW-0456">Lyase</keyword>
<organism evidence="5 6">
    <name type="scientific">Fusarium fujikuroi</name>
    <name type="common">Bakanae and foot rot disease fungus</name>
    <name type="synonym">Gibberella fujikuroi</name>
    <dbReference type="NCBI Taxonomy" id="5127"/>
    <lineage>
        <taxon>Eukaryota</taxon>
        <taxon>Fungi</taxon>
        <taxon>Dikarya</taxon>
        <taxon>Ascomycota</taxon>
        <taxon>Pezizomycotina</taxon>
        <taxon>Sordariomycetes</taxon>
        <taxon>Hypocreomycetidae</taxon>
        <taxon>Hypocreales</taxon>
        <taxon>Nectriaceae</taxon>
        <taxon>Fusarium</taxon>
        <taxon>Fusarium fujikuroi species complex</taxon>
    </lineage>
</organism>
<dbReference type="PROSITE" id="PS51891">
    <property type="entry name" value="CENP_V_GFA"/>
    <property type="match status" value="1"/>
</dbReference>
<proteinExistence type="inferred from homology"/>
<reference evidence="5" key="1">
    <citation type="submission" date="2019-05" db="EMBL/GenBank/DDBJ databases">
        <authorList>
            <person name="Piombo E."/>
        </authorList>
    </citation>
    <scope>NUCLEOTIDE SEQUENCE</scope>
    <source>
        <strain evidence="5">C2S</strain>
    </source>
</reference>
<dbReference type="GO" id="GO:0046872">
    <property type="term" value="F:metal ion binding"/>
    <property type="evidence" value="ECO:0007669"/>
    <property type="project" value="UniProtKB-KW"/>
</dbReference>
<sequence length="147" mass="15576">MALTGSCMCGAIAYKSDSDAAITALCHCIDCQKWTGGAFTSNAVVAEGDFSVTKGIAFNQFSLPGSPKQYDVTGASGKINHHFFCGDCGSSLYTRLDVMPGNIIIKAGGLDNGKASLDNKINVEFYCRDRVSYLQAAEGAKQEHLFG</sequence>
<keyword evidence="2" id="KW-0479">Metal-binding</keyword>
<dbReference type="SUPFAM" id="SSF51316">
    <property type="entry name" value="Mss4-like"/>
    <property type="match status" value="1"/>
</dbReference>
<dbReference type="PANTHER" id="PTHR33337">
    <property type="entry name" value="GFA DOMAIN-CONTAINING PROTEIN"/>
    <property type="match status" value="1"/>
</dbReference>
<evidence type="ECO:0000313" key="6">
    <source>
        <dbReference type="Proteomes" id="UP000760494"/>
    </source>
</evidence>
<dbReference type="InterPro" id="IPR006913">
    <property type="entry name" value="CENP-V/GFA"/>
</dbReference>
<dbReference type="Pfam" id="PF04828">
    <property type="entry name" value="GFA"/>
    <property type="match status" value="1"/>
</dbReference>
<gene>
    <name evidence="5" type="ORF">C2S_12631</name>
</gene>
<accession>A0A5Q3GAV6</accession>
<name>A0A5Q3GAV6_FUSFU</name>
<evidence type="ECO:0000256" key="2">
    <source>
        <dbReference type="ARBA" id="ARBA00022723"/>
    </source>
</evidence>
<comment type="similarity">
    <text evidence="1">Belongs to the Gfa family.</text>
</comment>
<dbReference type="InterPro" id="IPR011057">
    <property type="entry name" value="Mss4-like_sf"/>
</dbReference>
<dbReference type="Proteomes" id="UP000760494">
    <property type="component" value="Unassembled WGS sequence"/>
</dbReference>
<dbReference type="AlphaFoldDB" id="A0A5Q3GAV6"/>
<dbReference type="EMBL" id="CABFJX010000416">
    <property type="protein sequence ID" value="VTT82723.1"/>
    <property type="molecule type" value="Genomic_DNA"/>
</dbReference>
<comment type="caution">
    <text evidence="5">The sequence shown here is derived from an EMBL/GenBank/DDBJ whole genome shotgun (WGS) entry which is preliminary data.</text>
</comment>
<dbReference type="PANTHER" id="PTHR33337:SF30">
    <property type="entry name" value="DUF636 DOMAIN PROTEIN (AFU_ORTHOLOGUE AFUA_1G03180)"/>
    <property type="match status" value="1"/>
</dbReference>
<evidence type="ECO:0000256" key="3">
    <source>
        <dbReference type="ARBA" id="ARBA00022833"/>
    </source>
</evidence>
<protein>
    <submittedName>
        <fullName evidence="5">Uncharacterized protein</fullName>
    </submittedName>
</protein>
<dbReference type="GO" id="GO:0016846">
    <property type="term" value="F:carbon-sulfur lyase activity"/>
    <property type="evidence" value="ECO:0007669"/>
    <property type="project" value="InterPro"/>
</dbReference>
<evidence type="ECO:0000256" key="4">
    <source>
        <dbReference type="ARBA" id="ARBA00023239"/>
    </source>
</evidence>
<evidence type="ECO:0000313" key="5">
    <source>
        <dbReference type="EMBL" id="VTT82723.1"/>
    </source>
</evidence>
<keyword evidence="3" id="KW-0862">Zinc</keyword>
<evidence type="ECO:0000256" key="1">
    <source>
        <dbReference type="ARBA" id="ARBA00005495"/>
    </source>
</evidence>
<dbReference type="Gene3D" id="3.90.1590.10">
    <property type="entry name" value="glutathione-dependent formaldehyde- activating enzyme (gfa)"/>
    <property type="match status" value="1"/>
</dbReference>